<keyword evidence="1" id="KW-0812">Transmembrane</keyword>
<dbReference type="EMBL" id="ADCX01000003">
    <property type="protein sequence ID" value="EFG26916.1"/>
    <property type="molecule type" value="Genomic_DNA"/>
</dbReference>
<sequence length="149" mass="16172">MIDNSNSDDHPISRAIKPVIIASLLTWLAAVLICTIFFACRHAAPGLRAGLFGGLIVLLFSESTPLSMILLDQMDLTGAPFISGFFMIWVFKFIAVVIAGFLIANFGSVIIRDFAITIVVLVALVTPINVFGMFHARIPLVDPAARKNK</sequence>
<dbReference type="RefSeq" id="WP_006292906.1">
    <property type="nucleotide sequence ID" value="NZ_GG770225.1"/>
</dbReference>
<reference evidence="2 3" key="1">
    <citation type="submission" date="2012-01" db="EMBL/GenBank/DDBJ databases">
        <title>The Genome Sequence of Scardovia inopinata F0304.</title>
        <authorList>
            <consortium name="The Broad Institute Genome Sequencing Platform"/>
            <person name="Ward D."/>
            <person name="Earl A."/>
            <person name="Feldgarden M."/>
            <person name="Gevers D."/>
            <person name="Young S."/>
            <person name="Zeng Q."/>
            <person name="Koehrsen M."/>
            <person name="Alvarado L."/>
            <person name="Berlin A.M."/>
            <person name="Borenstein D."/>
            <person name="Chapman S.B."/>
            <person name="Chen Z."/>
            <person name="Engels R."/>
            <person name="Freedman E."/>
            <person name="Gellesch M."/>
            <person name="Goldberg J."/>
            <person name="Griggs A."/>
            <person name="Gujja S."/>
            <person name="Heilman E.R."/>
            <person name="Heiman D.I."/>
            <person name="Hepburn T.A."/>
            <person name="Howarth C."/>
            <person name="Jen D."/>
            <person name="Larson L."/>
            <person name="Mehta T."/>
            <person name="Park D."/>
            <person name="Pearson M."/>
            <person name="Richards J."/>
            <person name="Roberts A."/>
            <person name="Saif S."/>
            <person name="Shea T.D."/>
            <person name="Shenoy N."/>
            <person name="Sisk P."/>
            <person name="Stolte C."/>
            <person name="Sykes S.N."/>
            <person name="Walk T."/>
            <person name="White J."/>
            <person name="Yandava C."/>
            <person name="Izard J."/>
            <person name="Baranova O.V."/>
            <person name="Blanton J.M."/>
            <person name="Tanner A.C."/>
            <person name="Dewhirst F."/>
            <person name="Haas B."/>
            <person name="Nusbaum C."/>
            <person name="Birren B."/>
        </authorList>
    </citation>
    <scope>NUCLEOTIDE SEQUENCE [LARGE SCALE GENOMIC DNA]</scope>
    <source>
        <strain evidence="2 3">F0304</strain>
    </source>
</reference>
<protein>
    <submittedName>
        <fullName evidence="2">Uncharacterized protein</fullName>
    </submittedName>
</protein>
<organism evidence="2 3">
    <name type="scientific">Scardovia inopinata F0304</name>
    <dbReference type="NCBI Taxonomy" id="641146"/>
    <lineage>
        <taxon>Bacteria</taxon>
        <taxon>Bacillati</taxon>
        <taxon>Actinomycetota</taxon>
        <taxon>Actinomycetes</taxon>
        <taxon>Bifidobacteriales</taxon>
        <taxon>Bifidobacteriaceae</taxon>
        <taxon>Scardovia</taxon>
    </lineage>
</organism>
<feature type="transmembrane region" description="Helical" evidence="1">
    <location>
        <begin position="114"/>
        <end position="134"/>
    </location>
</feature>
<dbReference type="HOGENOM" id="CLU_1748369_0_0_11"/>
<dbReference type="Proteomes" id="UP000005777">
    <property type="component" value="Unassembled WGS sequence"/>
</dbReference>
<evidence type="ECO:0000256" key="1">
    <source>
        <dbReference type="SAM" id="Phobius"/>
    </source>
</evidence>
<feature type="transmembrane region" description="Helical" evidence="1">
    <location>
        <begin position="20"/>
        <end position="39"/>
    </location>
</feature>
<proteinExistence type="predicted"/>
<accession>W5IIT0</accession>
<comment type="caution">
    <text evidence="2">The sequence shown here is derived from an EMBL/GenBank/DDBJ whole genome shotgun (WGS) entry which is preliminary data.</text>
</comment>
<evidence type="ECO:0000313" key="3">
    <source>
        <dbReference type="Proteomes" id="UP000005777"/>
    </source>
</evidence>
<keyword evidence="3" id="KW-1185">Reference proteome</keyword>
<name>W5IIT0_SCAIO</name>
<gene>
    <name evidence="2" type="ORF">HMPREF9020_00545</name>
</gene>
<keyword evidence="1" id="KW-1133">Transmembrane helix</keyword>
<feature type="transmembrane region" description="Helical" evidence="1">
    <location>
        <begin position="82"/>
        <end position="102"/>
    </location>
</feature>
<feature type="transmembrane region" description="Helical" evidence="1">
    <location>
        <begin position="51"/>
        <end position="70"/>
    </location>
</feature>
<evidence type="ECO:0000313" key="2">
    <source>
        <dbReference type="EMBL" id="EFG26916.1"/>
    </source>
</evidence>
<dbReference type="AlphaFoldDB" id="W5IIT0"/>
<keyword evidence="1" id="KW-0472">Membrane</keyword>